<keyword evidence="8" id="KW-1185">Reference proteome</keyword>
<name>A0A2N3V6S1_9NOCA</name>
<dbReference type="Pfam" id="PF14759">
    <property type="entry name" value="Reductase_C"/>
    <property type="match status" value="1"/>
</dbReference>
<dbReference type="AlphaFoldDB" id="A0A2N3V6S1"/>
<dbReference type="PRINTS" id="PR00411">
    <property type="entry name" value="PNDRDTASEI"/>
</dbReference>
<evidence type="ECO:0000256" key="3">
    <source>
        <dbReference type="ARBA" id="ARBA00022827"/>
    </source>
</evidence>
<evidence type="ECO:0000256" key="1">
    <source>
        <dbReference type="ARBA" id="ARBA00001974"/>
    </source>
</evidence>
<protein>
    <submittedName>
        <fullName evidence="7">NAD/ferredoxin-dependent reductase-like protein</fullName>
    </submittedName>
</protein>
<dbReference type="InterPro" id="IPR016156">
    <property type="entry name" value="FAD/NAD-linked_Rdtase_dimer_sf"/>
</dbReference>
<dbReference type="Gene3D" id="3.50.50.60">
    <property type="entry name" value="FAD/NAD(P)-binding domain"/>
    <property type="match status" value="2"/>
</dbReference>
<dbReference type="OrthoDB" id="3568330at2"/>
<dbReference type="InterPro" id="IPR028202">
    <property type="entry name" value="Reductase_C"/>
</dbReference>
<dbReference type="PANTHER" id="PTHR43557">
    <property type="entry name" value="APOPTOSIS-INDUCING FACTOR 1"/>
    <property type="match status" value="1"/>
</dbReference>
<dbReference type="Proteomes" id="UP000233766">
    <property type="component" value="Unassembled WGS sequence"/>
</dbReference>
<organism evidence="7 8">
    <name type="scientific">Nocardia fluminea</name>
    <dbReference type="NCBI Taxonomy" id="134984"/>
    <lineage>
        <taxon>Bacteria</taxon>
        <taxon>Bacillati</taxon>
        <taxon>Actinomycetota</taxon>
        <taxon>Actinomycetes</taxon>
        <taxon>Mycobacteriales</taxon>
        <taxon>Nocardiaceae</taxon>
        <taxon>Nocardia</taxon>
    </lineage>
</organism>
<dbReference type="PRINTS" id="PR00368">
    <property type="entry name" value="FADPNR"/>
</dbReference>
<dbReference type="GO" id="GO:0005737">
    <property type="term" value="C:cytoplasm"/>
    <property type="evidence" value="ECO:0007669"/>
    <property type="project" value="TreeGrafter"/>
</dbReference>
<dbReference type="RefSeq" id="WP_101464011.1">
    <property type="nucleotide sequence ID" value="NZ_PJMW01000002.1"/>
</dbReference>
<evidence type="ECO:0000259" key="6">
    <source>
        <dbReference type="Pfam" id="PF14759"/>
    </source>
</evidence>
<dbReference type="GO" id="GO:0016651">
    <property type="term" value="F:oxidoreductase activity, acting on NAD(P)H"/>
    <property type="evidence" value="ECO:0007669"/>
    <property type="project" value="TreeGrafter"/>
</dbReference>
<feature type="domain" description="FAD/NAD(P)-binding" evidence="5">
    <location>
        <begin position="7"/>
        <end position="303"/>
    </location>
</feature>
<evidence type="ECO:0000259" key="5">
    <source>
        <dbReference type="Pfam" id="PF07992"/>
    </source>
</evidence>
<sequence length="406" mass="43509">MSSNQHFVVIGGGLGGAKIAEALRANDFDGRVTLLAAEEELPYERPPLSKQHLAGTQQLPDFTVDPASWYRDHHVDLRLGTTATAFDPIAKTVTLPDGSTLDYDKLALATGSRARTLDIPGADAPNVYTLRTIGDSNALLGILRTDRRLVIIGAGWIGLEVAAQARAKGVDVTVIETADLPLVTVLGPEMGAFYAELHRAHGVDLRTNTTVEEILTDEGEATGVRLGDGTVVPAQAVLVAVGAQPNIEAAAAAGLAVDGGVLVDAALRTSNPDVVAVGDIAEQDHPLLHRPIRIEHWATALNQPAVAAKTMLGKDAVYDRLPYFFSDQYDVGMEYSGYVGRGDDVRVVVRGDLDEREFVTFWLDAQNRVRAGMNVNVWDVTDRIKQLIGSGEPVDPARLSDTSIRL</sequence>
<dbReference type="InterPro" id="IPR050446">
    <property type="entry name" value="FAD-oxidoreductase/Apoptosis"/>
</dbReference>
<evidence type="ECO:0000256" key="4">
    <source>
        <dbReference type="ARBA" id="ARBA00023002"/>
    </source>
</evidence>
<comment type="caution">
    <text evidence="7">The sequence shown here is derived from an EMBL/GenBank/DDBJ whole genome shotgun (WGS) entry which is preliminary data.</text>
</comment>
<feature type="domain" description="Reductase C-terminal" evidence="6">
    <location>
        <begin position="323"/>
        <end position="406"/>
    </location>
</feature>
<dbReference type="PANTHER" id="PTHR43557:SF2">
    <property type="entry name" value="RIESKE DOMAIN-CONTAINING PROTEIN-RELATED"/>
    <property type="match status" value="1"/>
</dbReference>
<dbReference type="InterPro" id="IPR023753">
    <property type="entry name" value="FAD/NAD-binding_dom"/>
</dbReference>
<keyword evidence="4" id="KW-0560">Oxidoreductase</keyword>
<dbReference type="SUPFAM" id="SSF51905">
    <property type="entry name" value="FAD/NAD(P)-binding domain"/>
    <property type="match status" value="2"/>
</dbReference>
<keyword evidence="2" id="KW-0285">Flavoprotein</keyword>
<dbReference type="Pfam" id="PF07992">
    <property type="entry name" value="Pyr_redox_2"/>
    <property type="match status" value="1"/>
</dbReference>
<comment type="cofactor">
    <cofactor evidence="1">
        <name>FAD</name>
        <dbReference type="ChEBI" id="CHEBI:57692"/>
    </cofactor>
</comment>
<proteinExistence type="predicted"/>
<evidence type="ECO:0000256" key="2">
    <source>
        <dbReference type="ARBA" id="ARBA00022630"/>
    </source>
</evidence>
<reference evidence="7 8" key="1">
    <citation type="submission" date="2017-12" db="EMBL/GenBank/DDBJ databases">
        <title>Sequencing the genomes of 1000 Actinobacteria strains.</title>
        <authorList>
            <person name="Klenk H.-P."/>
        </authorList>
    </citation>
    <scope>NUCLEOTIDE SEQUENCE [LARGE SCALE GENOMIC DNA]</scope>
    <source>
        <strain evidence="7 8">DSM 44489</strain>
    </source>
</reference>
<dbReference type="InterPro" id="IPR036188">
    <property type="entry name" value="FAD/NAD-bd_sf"/>
</dbReference>
<dbReference type="SUPFAM" id="SSF55424">
    <property type="entry name" value="FAD/NAD-linked reductases, dimerisation (C-terminal) domain"/>
    <property type="match status" value="1"/>
</dbReference>
<accession>A0A2N3V6S1</accession>
<dbReference type="EMBL" id="PJMW01000002">
    <property type="protein sequence ID" value="PKV77324.1"/>
    <property type="molecule type" value="Genomic_DNA"/>
</dbReference>
<gene>
    <name evidence="7" type="ORF">ATK86_1659</name>
</gene>
<keyword evidence="3" id="KW-0274">FAD</keyword>
<dbReference type="Gene3D" id="3.30.390.30">
    <property type="match status" value="1"/>
</dbReference>
<evidence type="ECO:0000313" key="8">
    <source>
        <dbReference type="Proteomes" id="UP000233766"/>
    </source>
</evidence>
<evidence type="ECO:0000313" key="7">
    <source>
        <dbReference type="EMBL" id="PKV77324.1"/>
    </source>
</evidence>